<dbReference type="NCBIfam" id="TIGR03370">
    <property type="entry name" value="VPLPA-CTERM"/>
    <property type="match status" value="1"/>
</dbReference>
<feature type="signal peptide" evidence="2">
    <location>
        <begin position="1"/>
        <end position="19"/>
    </location>
</feature>
<accession>A0ABZ2BQK9</accession>
<keyword evidence="4" id="KW-1185">Reference proteome</keyword>
<keyword evidence="1" id="KW-0472">Membrane</keyword>
<keyword evidence="2" id="KW-0732">Signal</keyword>
<reference evidence="4" key="1">
    <citation type="submission" date="2024-01" db="EMBL/GenBank/DDBJ databases">
        <title>Roseobacter fucihabitans sp. nov., isolated from the brown alga Fucus spiralis.</title>
        <authorList>
            <person name="Hahnke S."/>
            <person name="Berger M."/>
            <person name="Schlingloff A."/>
            <person name="Athale I."/>
            <person name="Neumann-Schaal M."/>
            <person name="Adenaya A."/>
            <person name="Poehlein A."/>
            <person name="Daniel R."/>
            <person name="Pertersen J."/>
            <person name="Brinkhoff T."/>
        </authorList>
    </citation>
    <scope>NUCLEOTIDE SEQUENCE [LARGE SCALE GENOMIC DNA]</scope>
    <source>
        <strain evidence="4">B14</strain>
    </source>
</reference>
<evidence type="ECO:0000256" key="1">
    <source>
        <dbReference type="SAM" id="Phobius"/>
    </source>
</evidence>
<keyword evidence="1" id="KW-1133">Transmembrane helix</keyword>
<organism evidence="3 4">
    <name type="scientific">Roseobacter fucihabitans</name>
    <dbReference type="NCBI Taxonomy" id="1537242"/>
    <lineage>
        <taxon>Bacteria</taxon>
        <taxon>Pseudomonadati</taxon>
        <taxon>Pseudomonadota</taxon>
        <taxon>Alphaproteobacteria</taxon>
        <taxon>Rhodobacterales</taxon>
        <taxon>Roseobacteraceae</taxon>
        <taxon>Roseobacter</taxon>
    </lineage>
</organism>
<evidence type="ECO:0000313" key="3">
    <source>
        <dbReference type="EMBL" id="WVX47745.1"/>
    </source>
</evidence>
<dbReference type="EMBL" id="CP143423">
    <property type="protein sequence ID" value="WVX47745.1"/>
    <property type="molecule type" value="Genomic_DNA"/>
</dbReference>
<evidence type="ECO:0000256" key="2">
    <source>
        <dbReference type="SAM" id="SignalP"/>
    </source>
</evidence>
<name>A0ABZ2BQK9_9RHOB</name>
<feature type="chain" id="PRO_5046802891" evidence="2">
    <location>
        <begin position="20"/>
        <end position="213"/>
    </location>
</feature>
<dbReference type="Proteomes" id="UP001318682">
    <property type="component" value="Chromosome"/>
</dbReference>
<protein>
    <submittedName>
        <fullName evidence="3">Uncharacterized protein</fullName>
    </submittedName>
</protein>
<proteinExistence type="predicted"/>
<gene>
    <name evidence="3" type="ORF">ROLI_008160</name>
</gene>
<keyword evidence="1" id="KW-0812">Transmembrane</keyword>
<sequence>MKTLFTAIAFAAFAGTAQAATIISETTDFTNQDLYAGPLFITSNDDFSTPASYSISGSLAQLDQTDTFSAVLGPDRILENIIISFSNLGGQFSGTALAPTDVSTSTALTVYFPGATPTAPPQFGFSINAGTGNSTTDFSNAINSLGDEQTWVFGLGIAPNSILASAGSISGDWNVTFDVVDTSVSAVPLPASSLLLIGALAGLGLARRKSAQS</sequence>
<feature type="transmembrane region" description="Helical" evidence="1">
    <location>
        <begin position="187"/>
        <end position="206"/>
    </location>
</feature>
<evidence type="ECO:0000313" key="4">
    <source>
        <dbReference type="Proteomes" id="UP001318682"/>
    </source>
</evidence>
<dbReference type="InterPro" id="IPR022472">
    <property type="entry name" value="VPLPA-CTERM"/>
</dbReference>